<dbReference type="Proteomes" id="UP000626109">
    <property type="component" value="Unassembled WGS sequence"/>
</dbReference>
<organism evidence="1 2">
    <name type="scientific">Polarella glacialis</name>
    <name type="common">Dinoflagellate</name>
    <dbReference type="NCBI Taxonomy" id="89957"/>
    <lineage>
        <taxon>Eukaryota</taxon>
        <taxon>Sar</taxon>
        <taxon>Alveolata</taxon>
        <taxon>Dinophyceae</taxon>
        <taxon>Suessiales</taxon>
        <taxon>Suessiaceae</taxon>
        <taxon>Polarella</taxon>
    </lineage>
</organism>
<dbReference type="AlphaFoldDB" id="A0A813J7S0"/>
<sequence length="111" mass="11837">MAESYLKMCAAPLLVKGKSMGPLCRIMGCKGIDGDGTEFEVNDVAPFLLCRRALNCEDAFCAHPHAGTAVASILCEGIPMRAWDNVRGSEKEQLFPGGVYVVCSGRGCAHD</sequence>
<name>A0A813J7S0_POLGL</name>
<evidence type="ECO:0000313" key="1">
    <source>
        <dbReference type="EMBL" id="CAE8669496.1"/>
    </source>
</evidence>
<proteinExistence type="predicted"/>
<reference evidence="1" key="1">
    <citation type="submission" date="2021-02" db="EMBL/GenBank/DDBJ databases">
        <authorList>
            <person name="Dougan E. K."/>
            <person name="Rhodes N."/>
            <person name="Thang M."/>
            <person name="Chan C."/>
        </authorList>
    </citation>
    <scope>NUCLEOTIDE SEQUENCE</scope>
</reference>
<protein>
    <submittedName>
        <fullName evidence="1">Uncharacterized protein</fullName>
    </submittedName>
</protein>
<accession>A0A813J7S0</accession>
<comment type="caution">
    <text evidence="1">The sequence shown here is derived from an EMBL/GenBank/DDBJ whole genome shotgun (WGS) entry which is preliminary data.</text>
</comment>
<gene>
    <name evidence="1" type="ORF">PGLA2088_LOCUS17202</name>
</gene>
<dbReference type="EMBL" id="CAJNNW010022595">
    <property type="protein sequence ID" value="CAE8669496.1"/>
    <property type="molecule type" value="Genomic_DNA"/>
</dbReference>
<evidence type="ECO:0000313" key="2">
    <source>
        <dbReference type="Proteomes" id="UP000626109"/>
    </source>
</evidence>